<dbReference type="RefSeq" id="WP_274150024.1">
    <property type="nucleotide sequence ID" value="NZ_CP117811.1"/>
</dbReference>
<dbReference type="Pfam" id="PF00210">
    <property type="entry name" value="Ferritin"/>
    <property type="match status" value="1"/>
</dbReference>
<evidence type="ECO:0000313" key="8">
    <source>
        <dbReference type="EMBL" id="WDE96051.1"/>
    </source>
</evidence>
<accession>A0ABY7VPH3</accession>
<dbReference type="InterPro" id="IPR001519">
    <property type="entry name" value="Ferritin"/>
</dbReference>
<dbReference type="InterPro" id="IPR012347">
    <property type="entry name" value="Ferritin-like"/>
</dbReference>
<dbReference type="InterPro" id="IPR009040">
    <property type="entry name" value="Ferritin-like_diiron"/>
</dbReference>
<dbReference type="Proteomes" id="UP001214250">
    <property type="component" value="Chromosome 1"/>
</dbReference>
<keyword evidence="4 8" id="KW-0560">Oxidoreductase</keyword>
<evidence type="ECO:0000256" key="3">
    <source>
        <dbReference type="ARBA" id="ARBA00022723"/>
    </source>
</evidence>
<comment type="similarity">
    <text evidence="1 6">Belongs to the ferritin family. Prokaryotic subfamily.</text>
</comment>
<evidence type="ECO:0000256" key="6">
    <source>
        <dbReference type="RuleBase" id="RU361145"/>
    </source>
</evidence>
<dbReference type="PANTHER" id="PTHR11431">
    <property type="entry name" value="FERRITIN"/>
    <property type="match status" value="1"/>
</dbReference>
<dbReference type="InterPro" id="IPR009078">
    <property type="entry name" value="Ferritin-like_SF"/>
</dbReference>
<proteinExistence type="inferred from homology"/>
<keyword evidence="3 6" id="KW-0479">Metal-binding</keyword>
<keyword evidence="2 6" id="KW-0409">Iron storage</keyword>
<sequence length="180" mass="20711">MLSDKMVGLLNKQINLEFYSSNLYLQMSAWCEYKALESCAEFLRLHAEEEMTHMNRLFKYVADTGALAKIGAIDSPKAEFTDVIELFKDIYAHEQFITAQINDLAHAAFSEKDYSTFNFLQWYVGEQHEEEKLFKSILDKLEMIGTNGNSLYFFDKEIALLTKGEKSLQSMVNLFPGNEA</sequence>
<keyword evidence="9" id="KW-1185">Reference proteome</keyword>
<dbReference type="NCBIfam" id="NF007638">
    <property type="entry name" value="PRK10304.1"/>
    <property type="match status" value="1"/>
</dbReference>
<name>A0ABY7VPH3_9BACT</name>
<evidence type="ECO:0000259" key="7">
    <source>
        <dbReference type="PROSITE" id="PS50905"/>
    </source>
</evidence>
<dbReference type="PANTHER" id="PTHR11431:SF127">
    <property type="entry name" value="BACTERIAL NON-HEME FERRITIN"/>
    <property type="match status" value="1"/>
</dbReference>
<feature type="domain" description="Ferritin-like diiron" evidence="7">
    <location>
        <begin position="1"/>
        <end position="145"/>
    </location>
</feature>
<organism evidence="8 9">
    <name type="scientific">Lentisphaera profundi</name>
    <dbReference type="NCBI Taxonomy" id="1658616"/>
    <lineage>
        <taxon>Bacteria</taxon>
        <taxon>Pseudomonadati</taxon>
        <taxon>Lentisphaerota</taxon>
        <taxon>Lentisphaeria</taxon>
        <taxon>Lentisphaerales</taxon>
        <taxon>Lentisphaeraceae</taxon>
        <taxon>Lentisphaera</taxon>
    </lineage>
</organism>
<dbReference type="Gene3D" id="1.20.1260.10">
    <property type="match status" value="1"/>
</dbReference>
<comment type="catalytic activity">
    <reaction evidence="6">
        <text>4 Fe(2+) + O2 + 6 H2O = 4 iron(III) oxide-hydroxide + 12 H(+)</text>
        <dbReference type="Rhea" id="RHEA:11972"/>
        <dbReference type="ChEBI" id="CHEBI:15377"/>
        <dbReference type="ChEBI" id="CHEBI:15378"/>
        <dbReference type="ChEBI" id="CHEBI:15379"/>
        <dbReference type="ChEBI" id="CHEBI:29033"/>
        <dbReference type="ChEBI" id="CHEBI:78619"/>
        <dbReference type="EC" id="1.16.3.2"/>
    </reaction>
</comment>
<dbReference type="InterPro" id="IPR041719">
    <property type="entry name" value="Ferritin_prok"/>
</dbReference>
<evidence type="ECO:0000256" key="2">
    <source>
        <dbReference type="ARBA" id="ARBA00022434"/>
    </source>
</evidence>
<comment type="function">
    <text evidence="6">Iron-storage protein.</text>
</comment>
<keyword evidence="5 6" id="KW-0408">Iron</keyword>
<reference evidence="8 9" key="1">
    <citation type="submission" date="2023-02" db="EMBL/GenBank/DDBJ databases">
        <title>Genome sequence of Lentisphaera profundi SAORIC-696.</title>
        <authorList>
            <person name="Kim e."/>
            <person name="Cho J.-C."/>
            <person name="Choi A."/>
            <person name="Kang I."/>
        </authorList>
    </citation>
    <scope>NUCLEOTIDE SEQUENCE [LARGE SCALE GENOMIC DNA]</scope>
    <source>
        <strain evidence="8 9">SAORIC-696</strain>
    </source>
</reference>
<dbReference type="GO" id="GO:0016491">
    <property type="term" value="F:oxidoreductase activity"/>
    <property type="evidence" value="ECO:0007669"/>
    <property type="project" value="UniProtKB-KW"/>
</dbReference>
<dbReference type="PROSITE" id="PS50905">
    <property type="entry name" value="FERRITIN_LIKE"/>
    <property type="match status" value="1"/>
</dbReference>
<evidence type="ECO:0000256" key="4">
    <source>
        <dbReference type="ARBA" id="ARBA00023002"/>
    </source>
</evidence>
<evidence type="ECO:0000256" key="5">
    <source>
        <dbReference type="ARBA" id="ARBA00023004"/>
    </source>
</evidence>
<dbReference type="InterPro" id="IPR008331">
    <property type="entry name" value="Ferritin_DPS_dom"/>
</dbReference>
<gene>
    <name evidence="8" type="primary">ftnA</name>
    <name evidence="8" type="ORF">PQO03_10030</name>
</gene>
<dbReference type="EMBL" id="CP117811">
    <property type="protein sequence ID" value="WDE96051.1"/>
    <property type="molecule type" value="Genomic_DNA"/>
</dbReference>
<protein>
    <recommendedName>
        <fullName evidence="6">Ferritin</fullName>
        <ecNumber evidence="6">1.16.3.2</ecNumber>
    </recommendedName>
</protein>
<dbReference type="EC" id="1.16.3.2" evidence="6"/>
<dbReference type="CDD" id="cd01055">
    <property type="entry name" value="Nonheme_Ferritin"/>
    <property type="match status" value="1"/>
</dbReference>
<evidence type="ECO:0000313" key="9">
    <source>
        <dbReference type="Proteomes" id="UP001214250"/>
    </source>
</evidence>
<evidence type="ECO:0000256" key="1">
    <source>
        <dbReference type="ARBA" id="ARBA00006950"/>
    </source>
</evidence>
<dbReference type="SUPFAM" id="SSF47240">
    <property type="entry name" value="Ferritin-like"/>
    <property type="match status" value="1"/>
</dbReference>
<comment type="subcellular location">
    <subcellularLocation>
        <location evidence="6">Cytoplasm</location>
    </subcellularLocation>
</comment>
<keyword evidence="6" id="KW-0963">Cytoplasm</keyword>